<sequence length="100" mass="11897">MNQQLQPTDGRQQQIEEKKRIQAERQQEECQQEALRVASARAAILLERQEARINKQLRRTLDNTNAQLTEARQQQKKHLEKVYTNIPDEQYFSQFNTSSR</sequence>
<protein>
    <submittedName>
        <fullName evidence="1">Uncharacterized protein</fullName>
    </submittedName>
</protein>
<comment type="caution">
    <text evidence="1">The sequence shown here is derived from an EMBL/GenBank/DDBJ whole genome shotgun (WGS) entry which is preliminary data.</text>
</comment>
<gene>
    <name evidence="1" type="ORF">DPEC_G00163440</name>
</gene>
<dbReference type="Proteomes" id="UP001157502">
    <property type="component" value="Chromosome 13"/>
</dbReference>
<name>A0ACC2GGT1_DALPE</name>
<evidence type="ECO:0000313" key="2">
    <source>
        <dbReference type="Proteomes" id="UP001157502"/>
    </source>
</evidence>
<evidence type="ECO:0000313" key="1">
    <source>
        <dbReference type="EMBL" id="KAJ8002869.1"/>
    </source>
</evidence>
<proteinExistence type="predicted"/>
<accession>A0ACC2GGT1</accession>
<organism evidence="1 2">
    <name type="scientific">Dallia pectoralis</name>
    <name type="common">Alaska blackfish</name>
    <dbReference type="NCBI Taxonomy" id="75939"/>
    <lineage>
        <taxon>Eukaryota</taxon>
        <taxon>Metazoa</taxon>
        <taxon>Chordata</taxon>
        <taxon>Craniata</taxon>
        <taxon>Vertebrata</taxon>
        <taxon>Euteleostomi</taxon>
        <taxon>Actinopterygii</taxon>
        <taxon>Neopterygii</taxon>
        <taxon>Teleostei</taxon>
        <taxon>Protacanthopterygii</taxon>
        <taxon>Esociformes</taxon>
        <taxon>Umbridae</taxon>
        <taxon>Dallia</taxon>
    </lineage>
</organism>
<reference evidence="1" key="1">
    <citation type="submission" date="2021-05" db="EMBL/GenBank/DDBJ databases">
        <authorList>
            <person name="Pan Q."/>
            <person name="Jouanno E."/>
            <person name="Zahm M."/>
            <person name="Klopp C."/>
            <person name="Cabau C."/>
            <person name="Louis A."/>
            <person name="Berthelot C."/>
            <person name="Parey E."/>
            <person name="Roest Crollius H."/>
            <person name="Montfort J."/>
            <person name="Robinson-Rechavi M."/>
            <person name="Bouchez O."/>
            <person name="Lampietro C."/>
            <person name="Lopez Roques C."/>
            <person name="Donnadieu C."/>
            <person name="Postlethwait J."/>
            <person name="Bobe J."/>
            <person name="Dillon D."/>
            <person name="Chandos A."/>
            <person name="von Hippel F."/>
            <person name="Guiguen Y."/>
        </authorList>
    </citation>
    <scope>NUCLEOTIDE SEQUENCE</scope>
    <source>
        <strain evidence="1">YG-Jan2019</strain>
    </source>
</reference>
<keyword evidence="2" id="KW-1185">Reference proteome</keyword>
<dbReference type="EMBL" id="CM055740">
    <property type="protein sequence ID" value="KAJ8002869.1"/>
    <property type="molecule type" value="Genomic_DNA"/>
</dbReference>